<dbReference type="GO" id="GO:0005524">
    <property type="term" value="F:ATP binding"/>
    <property type="evidence" value="ECO:0007669"/>
    <property type="project" value="UniProtKB-KW"/>
</dbReference>
<dbReference type="GO" id="GO:0016887">
    <property type="term" value="F:ATP hydrolysis activity"/>
    <property type="evidence" value="ECO:0007669"/>
    <property type="project" value="InterPro"/>
</dbReference>
<dbReference type="PROSITE" id="PS50893">
    <property type="entry name" value="ABC_TRANSPORTER_2"/>
    <property type="match status" value="2"/>
</dbReference>
<dbReference type="PANTHER" id="PTHR43790:SF9">
    <property type="entry name" value="GALACTOFURANOSE TRANSPORTER ATP-BINDING PROTEIN YTFR"/>
    <property type="match status" value="1"/>
</dbReference>
<evidence type="ECO:0000313" key="6">
    <source>
        <dbReference type="EMBL" id="QEN09513.1"/>
    </source>
</evidence>
<evidence type="ECO:0000256" key="2">
    <source>
        <dbReference type="ARBA" id="ARBA00022737"/>
    </source>
</evidence>
<feature type="domain" description="ABC transporter" evidence="5">
    <location>
        <begin position="5"/>
        <end position="243"/>
    </location>
</feature>
<protein>
    <submittedName>
        <fullName evidence="6">Sugar ABC transporter ATP-binding protein</fullName>
    </submittedName>
</protein>
<dbReference type="Pfam" id="PF00005">
    <property type="entry name" value="ABC_tran"/>
    <property type="match status" value="2"/>
</dbReference>
<organism evidence="6 7">
    <name type="scientific">Oceanispirochaeta crateris</name>
    <dbReference type="NCBI Taxonomy" id="2518645"/>
    <lineage>
        <taxon>Bacteria</taxon>
        <taxon>Pseudomonadati</taxon>
        <taxon>Spirochaetota</taxon>
        <taxon>Spirochaetia</taxon>
        <taxon>Spirochaetales</taxon>
        <taxon>Spirochaetaceae</taxon>
        <taxon>Oceanispirochaeta</taxon>
    </lineage>
</organism>
<evidence type="ECO:0000259" key="5">
    <source>
        <dbReference type="PROSITE" id="PS50893"/>
    </source>
</evidence>
<dbReference type="PROSITE" id="PS00211">
    <property type="entry name" value="ABC_TRANSPORTER_1"/>
    <property type="match status" value="1"/>
</dbReference>
<evidence type="ECO:0000313" key="7">
    <source>
        <dbReference type="Proteomes" id="UP000324209"/>
    </source>
</evidence>
<dbReference type="SMART" id="SM00382">
    <property type="entry name" value="AAA"/>
    <property type="match status" value="2"/>
</dbReference>
<dbReference type="SUPFAM" id="SSF52540">
    <property type="entry name" value="P-loop containing nucleoside triphosphate hydrolases"/>
    <property type="match status" value="2"/>
</dbReference>
<dbReference type="InterPro" id="IPR003593">
    <property type="entry name" value="AAA+_ATPase"/>
</dbReference>
<name>A0A5C1QNH7_9SPIO</name>
<keyword evidence="1" id="KW-0813">Transport</keyword>
<dbReference type="InterPro" id="IPR003439">
    <property type="entry name" value="ABC_transporter-like_ATP-bd"/>
</dbReference>
<evidence type="ECO:0000256" key="4">
    <source>
        <dbReference type="ARBA" id="ARBA00022840"/>
    </source>
</evidence>
<keyword evidence="2" id="KW-0677">Repeat</keyword>
<dbReference type="AlphaFoldDB" id="A0A5C1QNH7"/>
<accession>A0A5C1QNH7</accession>
<dbReference type="OrthoDB" id="9766104at2"/>
<dbReference type="PANTHER" id="PTHR43790">
    <property type="entry name" value="CARBOHYDRATE TRANSPORT ATP-BINDING PROTEIN MG119-RELATED"/>
    <property type="match status" value="1"/>
</dbReference>
<dbReference type="InterPro" id="IPR027417">
    <property type="entry name" value="P-loop_NTPase"/>
</dbReference>
<dbReference type="Gene3D" id="3.40.50.300">
    <property type="entry name" value="P-loop containing nucleotide triphosphate hydrolases"/>
    <property type="match status" value="2"/>
</dbReference>
<dbReference type="CDD" id="cd03215">
    <property type="entry name" value="ABC_Carb_Monos_II"/>
    <property type="match status" value="1"/>
</dbReference>
<dbReference type="InterPro" id="IPR017871">
    <property type="entry name" value="ABC_transporter-like_CS"/>
</dbReference>
<feature type="domain" description="ABC transporter" evidence="5">
    <location>
        <begin position="254"/>
        <end position="496"/>
    </location>
</feature>
<dbReference type="KEGG" id="ock:EXM22_16555"/>
<proteinExistence type="predicted"/>
<keyword evidence="4 6" id="KW-0067">ATP-binding</keyword>
<keyword evidence="3" id="KW-0547">Nucleotide-binding</keyword>
<evidence type="ECO:0000256" key="3">
    <source>
        <dbReference type="ARBA" id="ARBA00022741"/>
    </source>
</evidence>
<dbReference type="EMBL" id="CP036150">
    <property type="protein sequence ID" value="QEN09513.1"/>
    <property type="molecule type" value="Genomic_DNA"/>
</dbReference>
<gene>
    <name evidence="6" type="ORF">EXM22_16555</name>
</gene>
<dbReference type="InterPro" id="IPR050107">
    <property type="entry name" value="ABC_carbohydrate_import_ATPase"/>
</dbReference>
<sequence length="497" mass="54782">MDEILILQNIQKRFGGVHAVQDVSLSFTTGEVCALMGENGAGKSTLGKIIAGIHNPDSGDIWFNGEKLESITPFVAQEKGISLVLQELDLFPSLSVGMNIINNNISFKHLEKGFLSPKLINKAVEPWLKKVRLDINPSTLLEDLSMAQIQMVAIARILSMNTRLIIMDEPTSSLTNDGVENLFSLIDELRKDGVTIIYVSHKMSEIFRISDTVAVMRDGAFIAKKRTAETNKEEIIELMVGRPLSGKERQKSWNRNKTILDVKELTSSTVKNISFSLSEGEVLGIAGLVGAGRSELGEALFGLDPILSGSVELQGKILKNKSPRNAIANGIGFIPEDRKNQGLMMQMSVKENMIMSYLDHLQSRGFFNKEKIHNSVVDLIDQIKIKTASIDSCVEELSGGNQQKVLVSRWLMVNPPVLFLDDPTRGVDVGAKEDIYELITYLASQGKGIIFVSSELPELLRCCDRIMVLAEGQQTALLNAEETTQQEIMSYATNVLG</sequence>
<keyword evidence="7" id="KW-1185">Reference proteome</keyword>
<evidence type="ECO:0000256" key="1">
    <source>
        <dbReference type="ARBA" id="ARBA00022448"/>
    </source>
</evidence>
<dbReference type="RefSeq" id="WP_149487587.1">
    <property type="nucleotide sequence ID" value="NZ_CP036150.1"/>
</dbReference>
<dbReference type="CDD" id="cd03216">
    <property type="entry name" value="ABC_Carb_Monos_I"/>
    <property type="match status" value="1"/>
</dbReference>
<reference evidence="6 7" key="1">
    <citation type="submission" date="2019-02" db="EMBL/GenBank/DDBJ databases">
        <title>Complete Genome Sequence and Methylome Analysis of free living Spirochaetas.</title>
        <authorList>
            <person name="Fomenkov A."/>
            <person name="Dubinina G."/>
            <person name="Leshcheva N."/>
            <person name="Mikheeva N."/>
            <person name="Grabovich M."/>
            <person name="Vincze T."/>
            <person name="Roberts R.J."/>
        </authorList>
    </citation>
    <scope>NUCLEOTIDE SEQUENCE [LARGE SCALE GENOMIC DNA]</scope>
    <source>
        <strain evidence="6 7">K2</strain>
    </source>
</reference>
<dbReference type="Proteomes" id="UP000324209">
    <property type="component" value="Chromosome"/>
</dbReference>